<dbReference type="EMBL" id="WOTH01000041">
    <property type="protein sequence ID" value="NHO54991.1"/>
    <property type="molecule type" value="Genomic_DNA"/>
</dbReference>
<proteinExistence type="predicted"/>
<dbReference type="Proteomes" id="UP000597459">
    <property type="component" value="Unassembled WGS sequence"/>
</dbReference>
<protein>
    <submittedName>
        <fullName evidence="2">Uncharacterized protein</fullName>
    </submittedName>
</protein>
<organism evidence="2 3">
    <name type="scientific">Acetobacter estunensis</name>
    <dbReference type="NCBI Taxonomy" id="104097"/>
    <lineage>
        <taxon>Bacteria</taxon>
        <taxon>Pseudomonadati</taxon>
        <taxon>Pseudomonadota</taxon>
        <taxon>Alphaproteobacteria</taxon>
        <taxon>Acetobacterales</taxon>
        <taxon>Acetobacteraceae</taxon>
        <taxon>Acetobacter</taxon>
    </lineage>
</organism>
<reference evidence="2" key="1">
    <citation type="submission" date="2019-11" db="EMBL/GenBank/DDBJ databases">
        <title>Description of new Acetobacter species.</title>
        <authorList>
            <person name="Cleenwerck I."/>
            <person name="Sombolestani A.S."/>
        </authorList>
    </citation>
    <scope>NUCLEOTIDE SEQUENCE</scope>
    <source>
        <strain evidence="2">LMG 1626</strain>
    </source>
</reference>
<evidence type="ECO:0000256" key="1">
    <source>
        <dbReference type="SAM" id="MobiDB-lite"/>
    </source>
</evidence>
<evidence type="ECO:0000313" key="2">
    <source>
        <dbReference type="EMBL" id="NHO54991.1"/>
    </source>
</evidence>
<accession>A0A967BAJ5</accession>
<evidence type="ECO:0000313" key="3">
    <source>
        <dbReference type="Proteomes" id="UP000597459"/>
    </source>
</evidence>
<gene>
    <name evidence="2" type="ORF">GOB87_13720</name>
</gene>
<comment type="caution">
    <text evidence="2">The sequence shown here is derived from an EMBL/GenBank/DDBJ whole genome shotgun (WGS) entry which is preliminary data.</text>
</comment>
<keyword evidence="3" id="KW-1185">Reference proteome</keyword>
<name>A0A967BAJ5_9PROT</name>
<feature type="compositionally biased region" description="Basic and acidic residues" evidence="1">
    <location>
        <begin position="9"/>
        <end position="29"/>
    </location>
</feature>
<feature type="region of interest" description="Disordered" evidence="1">
    <location>
        <begin position="1"/>
        <end position="30"/>
    </location>
</feature>
<dbReference type="AlphaFoldDB" id="A0A967BAJ5"/>
<sequence length="63" mass="6782">MLVISPAMSRDDVDSPAQARERKDEERSGLRSNAFQAVLVAQRFPLFLLSEVPVGGGGVIAEP</sequence>